<comment type="caution">
    <text evidence="1">The sequence shown here is derived from an EMBL/GenBank/DDBJ whole genome shotgun (WGS) entry which is preliminary data.</text>
</comment>
<protein>
    <submittedName>
        <fullName evidence="1">Uncharacterized protein</fullName>
    </submittedName>
</protein>
<evidence type="ECO:0000313" key="2">
    <source>
        <dbReference type="Proteomes" id="UP000266861"/>
    </source>
</evidence>
<accession>A0A397JN19</accession>
<gene>
    <name evidence="1" type="ORF">Glove_11g81</name>
</gene>
<keyword evidence="2" id="KW-1185">Reference proteome</keyword>
<dbReference type="EMBL" id="PQFF01000009">
    <property type="protein sequence ID" value="RHZ89755.1"/>
    <property type="molecule type" value="Genomic_DNA"/>
</dbReference>
<proteinExistence type="predicted"/>
<dbReference type="AlphaFoldDB" id="A0A397JN19"/>
<name>A0A397JN19_9GLOM</name>
<organism evidence="1 2">
    <name type="scientific">Diversispora epigaea</name>
    <dbReference type="NCBI Taxonomy" id="1348612"/>
    <lineage>
        <taxon>Eukaryota</taxon>
        <taxon>Fungi</taxon>
        <taxon>Fungi incertae sedis</taxon>
        <taxon>Mucoromycota</taxon>
        <taxon>Glomeromycotina</taxon>
        <taxon>Glomeromycetes</taxon>
        <taxon>Diversisporales</taxon>
        <taxon>Diversisporaceae</taxon>
        <taxon>Diversispora</taxon>
    </lineage>
</organism>
<dbReference type="Proteomes" id="UP000266861">
    <property type="component" value="Unassembled WGS sequence"/>
</dbReference>
<reference evidence="1 2" key="1">
    <citation type="submission" date="2018-08" db="EMBL/GenBank/DDBJ databases">
        <title>Genome and evolution of the arbuscular mycorrhizal fungus Diversispora epigaea (formerly Glomus versiforme) and its bacterial endosymbionts.</title>
        <authorList>
            <person name="Sun X."/>
            <person name="Fei Z."/>
            <person name="Harrison M."/>
        </authorList>
    </citation>
    <scope>NUCLEOTIDE SEQUENCE [LARGE SCALE GENOMIC DNA]</scope>
    <source>
        <strain evidence="1 2">IT104</strain>
    </source>
</reference>
<evidence type="ECO:0000313" key="1">
    <source>
        <dbReference type="EMBL" id="RHZ89755.1"/>
    </source>
</evidence>
<sequence length="143" mass="16782">MIGEYTCPFYHNSGKVCGKTCMRPEGCSYHWKAKIRTPCIECGKPTGSTSEACAVMDRIEKGKCVPELTSIKCYCLFYNRYLLLCKHIFHEYMYGSLLLTKNTWRKFQELFEESGFEIYEKRELVFVETPAQIEEEKLKKKNK</sequence>
<dbReference type="OrthoDB" id="5330842at2759"/>